<sequence>MTSLVSLQLMNVKGVHWNSMAPLKIVRTPIEKIELLSNTPHSKSAFIETNDKVKNKIVRHKVFDKVKLHRIFGHPSPEVVNHIADAARKGSITVLDTVPAPESLKCETCALSEAHQLISKTSEKEHPQTKPFERINVDLIPMREGYNSNTQIIHFQCAKTLFNMIFTMYTKSESLTFTKKTLELVKSMSYRGLDDLAAEEEITEQEAVQALEWPSIIENNSLEIEEDSVDELDTVIPMQPQIFISDDNTNSLPQKIDDKNFRLPGIFPDELQLHASPQRTAKGYTYIDDLKSRAPSPHAMDGTRELAKARGNQARNAALINPEIDSQNILSKRTRNSNKTSQFVQYHSSFSSAIMKTKPWTKLTREELPPEPKGWDQMLRHQFSTEFQKAAEKEYNSLESKETWEYKEKEKVPYTCKIIPVIWIFTYKFDSNGYLRKFKARICARGDLLEYEDDPYAATLASQSFRAMMAITAAHDLEIRQYDIVNAFVNAPIRGEVYCYSPKGFVKKRR</sequence>
<proteinExistence type="predicted"/>
<gene>
    <name evidence="2" type="ORF">OnM2_056016</name>
</gene>
<dbReference type="Pfam" id="PF07727">
    <property type="entry name" value="RVT_2"/>
    <property type="match status" value="1"/>
</dbReference>
<evidence type="ECO:0000313" key="3">
    <source>
        <dbReference type="Proteomes" id="UP000286134"/>
    </source>
</evidence>
<feature type="domain" description="Reverse transcriptase Ty1/copia-type" evidence="1">
    <location>
        <begin position="411"/>
        <end position="507"/>
    </location>
</feature>
<evidence type="ECO:0000259" key="1">
    <source>
        <dbReference type="Pfam" id="PF07727"/>
    </source>
</evidence>
<dbReference type="EMBL" id="MCFK01005656">
    <property type="protein sequence ID" value="RKF59861.1"/>
    <property type="molecule type" value="Genomic_DNA"/>
</dbReference>
<dbReference type="Proteomes" id="UP000286134">
    <property type="component" value="Unassembled WGS sequence"/>
</dbReference>
<name>A0A420HR02_9PEZI</name>
<organism evidence="2 3">
    <name type="scientific">Erysiphe neolycopersici</name>
    <dbReference type="NCBI Taxonomy" id="212602"/>
    <lineage>
        <taxon>Eukaryota</taxon>
        <taxon>Fungi</taxon>
        <taxon>Dikarya</taxon>
        <taxon>Ascomycota</taxon>
        <taxon>Pezizomycotina</taxon>
        <taxon>Leotiomycetes</taxon>
        <taxon>Erysiphales</taxon>
        <taxon>Erysiphaceae</taxon>
        <taxon>Erysiphe</taxon>
    </lineage>
</organism>
<protein>
    <recommendedName>
        <fullName evidence="1">Reverse transcriptase Ty1/copia-type domain-containing protein</fullName>
    </recommendedName>
</protein>
<accession>A0A420HR02</accession>
<dbReference type="InterPro" id="IPR013103">
    <property type="entry name" value="RVT_2"/>
</dbReference>
<dbReference type="OrthoDB" id="3562068at2759"/>
<dbReference type="AlphaFoldDB" id="A0A420HR02"/>
<evidence type="ECO:0000313" key="2">
    <source>
        <dbReference type="EMBL" id="RKF59861.1"/>
    </source>
</evidence>
<reference evidence="2 3" key="1">
    <citation type="journal article" date="2018" name="BMC Genomics">
        <title>Comparative genome analyses reveal sequence features reflecting distinct modes of host-adaptation between dicot and monocot powdery mildew.</title>
        <authorList>
            <person name="Wu Y."/>
            <person name="Ma X."/>
            <person name="Pan Z."/>
            <person name="Kale S.D."/>
            <person name="Song Y."/>
            <person name="King H."/>
            <person name="Zhang Q."/>
            <person name="Presley C."/>
            <person name="Deng X."/>
            <person name="Wei C.I."/>
            <person name="Xiao S."/>
        </authorList>
    </citation>
    <scope>NUCLEOTIDE SEQUENCE [LARGE SCALE GENOMIC DNA]</scope>
    <source>
        <strain evidence="2">UMSG2</strain>
    </source>
</reference>
<dbReference type="STRING" id="212602.A0A420HR02"/>
<comment type="caution">
    <text evidence="2">The sequence shown here is derived from an EMBL/GenBank/DDBJ whole genome shotgun (WGS) entry which is preliminary data.</text>
</comment>
<keyword evidence="3" id="KW-1185">Reference proteome</keyword>